<dbReference type="Pfam" id="PF14392">
    <property type="entry name" value="zf-CCHC_4"/>
    <property type="match status" value="1"/>
</dbReference>
<evidence type="ECO:0008006" key="6">
    <source>
        <dbReference type="Google" id="ProtNLM"/>
    </source>
</evidence>
<comment type="caution">
    <text evidence="4">The sequence shown here is derived from an EMBL/GenBank/DDBJ whole genome shotgun (WGS) entry which is preliminary data.</text>
</comment>
<feature type="domain" description="DUF4283" evidence="2">
    <location>
        <begin position="35"/>
        <end position="116"/>
    </location>
</feature>
<dbReference type="Pfam" id="PF14111">
    <property type="entry name" value="DUF4283"/>
    <property type="match status" value="1"/>
</dbReference>
<organism evidence="4 5">
    <name type="scientific">Striga hermonthica</name>
    <name type="common">Purple witchweed</name>
    <name type="synonym">Buchnera hermonthica</name>
    <dbReference type="NCBI Taxonomy" id="68872"/>
    <lineage>
        <taxon>Eukaryota</taxon>
        <taxon>Viridiplantae</taxon>
        <taxon>Streptophyta</taxon>
        <taxon>Embryophyta</taxon>
        <taxon>Tracheophyta</taxon>
        <taxon>Spermatophyta</taxon>
        <taxon>Magnoliopsida</taxon>
        <taxon>eudicotyledons</taxon>
        <taxon>Gunneridae</taxon>
        <taxon>Pentapetalae</taxon>
        <taxon>asterids</taxon>
        <taxon>lamiids</taxon>
        <taxon>Lamiales</taxon>
        <taxon>Orobanchaceae</taxon>
        <taxon>Buchnereae</taxon>
        <taxon>Striga</taxon>
    </lineage>
</organism>
<name>A0A9N7RCN5_STRHE</name>
<dbReference type="Proteomes" id="UP001153555">
    <property type="component" value="Unassembled WGS sequence"/>
</dbReference>
<evidence type="ECO:0000313" key="4">
    <source>
        <dbReference type="EMBL" id="CAA0824320.1"/>
    </source>
</evidence>
<feature type="region of interest" description="Disordered" evidence="1">
    <location>
        <begin position="256"/>
        <end position="335"/>
    </location>
</feature>
<feature type="compositionally biased region" description="Polar residues" evidence="1">
    <location>
        <begin position="256"/>
        <end position="284"/>
    </location>
</feature>
<feature type="region of interest" description="Disordered" evidence="1">
    <location>
        <begin position="383"/>
        <end position="403"/>
    </location>
</feature>
<evidence type="ECO:0000259" key="3">
    <source>
        <dbReference type="Pfam" id="PF14392"/>
    </source>
</evidence>
<evidence type="ECO:0000313" key="5">
    <source>
        <dbReference type="Proteomes" id="UP001153555"/>
    </source>
</evidence>
<dbReference type="InterPro" id="IPR025558">
    <property type="entry name" value="DUF4283"/>
</dbReference>
<dbReference type="InterPro" id="IPR040256">
    <property type="entry name" value="At4g02000-like"/>
</dbReference>
<feature type="domain" description="Zinc knuckle CX2CX4HX4C" evidence="3">
    <location>
        <begin position="177"/>
        <end position="221"/>
    </location>
</feature>
<dbReference type="PANTHER" id="PTHR31286">
    <property type="entry name" value="GLYCINE-RICH CELL WALL STRUCTURAL PROTEIN 1.8-LIKE"/>
    <property type="match status" value="1"/>
</dbReference>
<dbReference type="PANTHER" id="PTHR31286:SF178">
    <property type="entry name" value="DUF4283 DOMAIN-CONTAINING PROTEIN"/>
    <property type="match status" value="1"/>
</dbReference>
<sequence>MEEGEDIVHQLGSFHLSEREANIIPIENNDVQLSAEECRKSLVGKLIGGKKAHLKGLKRTIKIIWHIKESVAVREPSPNFFQFIFSELEDKEKVSKGVGWTFENQALILRDWEEDITEDHPDFRELKILVHIWNIPINWTTEEVGVKIGKVFNRTADVLIPQGGLLAGKCIRILAAVDITQPLMRCASIQLGAKKIIVDFKYEWLPATCYYYGILGHLDRAYDQRASDIAEGKLRRGMFGEWIRAQDFQSAASFLNSHNNNNLEPSTNKETPNPKPSSQTSNHPLTPLHQITPPNPDIPSNSQKILLQPEATKEPLPNNNITPAAHTAINPQPLTVDSTPLQIETEETPLQTPLLDSPNSQNLITTCSDKHLANIPVPIQTEPSTKIGWKRREPNSNQSIPDN</sequence>
<dbReference type="AlphaFoldDB" id="A0A9N7RCN5"/>
<accession>A0A9N7RCN5</accession>
<reference evidence="4" key="1">
    <citation type="submission" date="2019-12" db="EMBL/GenBank/DDBJ databases">
        <authorList>
            <person name="Scholes J."/>
        </authorList>
    </citation>
    <scope>NUCLEOTIDE SEQUENCE</scope>
</reference>
<proteinExistence type="predicted"/>
<gene>
    <name evidence="4" type="ORF">SHERM_21277</name>
</gene>
<keyword evidence="5" id="KW-1185">Reference proteome</keyword>
<evidence type="ECO:0000256" key="1">
    <source>
        <dbReference type="SAM" id="MobiDB-lite"/>
    </source>
</evidence>
<evidence type="ECO:0000259" key="2">
    <source>
        <dbReference type="Pfam" id="PF14111"/>
    </source>
</evidence>
<dbReference type="EMBL" id="CACSLK010024742">
    <property type="protein sequence ID" value="CAA0824320.1"/>
    <property type="molecule type" value="Genomic_DNA"/>
</dbReference>
<protein>
    <recommendedName>
        <fullName evidence="6">DUF4283 domain-containing protein</fullName>
    </recommendedName>
</protein>
<dbReference type="InterPro" id="IPR025836">
    <property type="entry name" value="Zn_knuckle_CX2CX4HX4C"/>
</dbReference>
<dbReference type="OrthoDB" id="998627at2759"/>